<dbReference type="SUPFAM" id="SSF53067">
    <property type="entry name" value="Actin-like ATPase domain"/>
    <property type="match status" value="1"/>
</dbReference>
<name>A0A1E5NDT5_9SPIR</name>
<sequence>MKYQVLAKEKTLRNILKECIKKDRFTSIDIVESLKLTKPTVNESLDILFKNDFITKENFTEGMVGRKAQIWKTTLHKKKSLAIDIDFNLVKIAIVDMAGNYYNYQEYKKTINNNNFFNVILFIINDYRKKYKESEEIKRLGISIPGNISFDRKNILYATNLGLENINIRYLENELNLDIILENEANSAVLGEFFLSKEADKNNYMLISISNFGVGGGQIVDGKLLKGAHRLAGEIGHFTIIMDGEPCTCGNRGCFERYASYEGLKNIMKKQKIDFDDINQLFESYDKKSEKVIKEYCKFLGRGIRSLLSIYDSNKIILSGKMTDYWDRIYPYIQKEIFENNNFYSKFNVLLLKSKLGDKASLVGVGLINFFDFIYDSDFFS</sequence>
<dbReference type="AlphaFoldDB" id="A0A1E5NDT5"/>
<dbReference type="InterPro" id="IPR000600">
    <property type="entry name" value="ROK"/>
</dbReference>
<gene>
    <name evidence="1" type="ORF">BFL38_05725</name>
</gene>
<proteinExistence type="predicted"/>
<dbReference type="Gene3D" id="3.30.420.40">
    <property type="match status" value="2"/>
</dbReference>
<evidence type="ECO:0000313" key="2">
    <source>
        <dbReference type="Proteomes" id="UP000095247"/>
    </source>
</evidence>
<comment type="caution">
    <text evidence="1">The sequence shown here is derived from an EMBL/GenBank/DDBJ whole genome shotgun (WGS) entry which is preliminary data.</text>
</comment>
<organism evidence="1 2">
    <name type="scientific">Brachyspira hampsonii</name>
    <dbReference type="NCBI Taxonomy" id="1287055"/>
    <lineage>
        <taxon>Bacteria</taxon>
        <taxon>Pseudomonadati</taxon>
        <taxon>Spirochaetota</taxon>
        <taxon>Spirochaetia</taxon>
        <taxon>Brachyspirales</taxon>
        <taxon>Brachyspiraceae</taxon>
        <taxon>Brachyspira</taxon>
    </lineage>
</organism>
<dbReference type="EMBL" id="MDCO01000010">
    <property type="protein sequence ID" value="OEJ14329.1"/>
    <property type="molecule type" value="Genomic_DNA"/>
</dbReference>
<reference evidence="1 2" key="1">
    <citation type="submission" date="2016-08" db="EMBL/GenBank/DDBJ databases">
        <title>Characterization and recognition of Brachyspira hampsonii sp. nov., a novel intestinal spirochete that is pathogenic to pigs.</title>
        <authorList>
            <person name="Mirajkar N."/>
            <person name="La T."/>
            <person name="Phillips N."/>
            <person name="Hampson D."/>
            <person name="Gebhart C."/>
        </authorList>
    </citation>
    <scope>NUCLEOTIDE SEQUENCE [LARGE SCALE GENOMIC DNA]</scope>
    <source>
        <strain evidence="1 2">P280/1</strain>
    </source>
</reference>
<dbReference type="Proteomes" id="UP000095247">
    <property type="component" value="Unassembled WGS sequence"/>
</dbReference>
<accession>A0A1E5NDT5</accession>
<dbReference type="PANTHER" id="PTHR18964">
    <property type="entry name" value="ROK (REPRESSOR, ORF, KINASE) FAMILY"/>
    <property type="match status" value="1"/>
</dbReference>
<dbReference type="PANTHER" id="PTHR18964:SF110">
    <property type="entry name" value="TRANSCRIPTIONAL REGULATOR, XYLR-RELATED"/>
    <property type="match status" value="1"/>
</dbReference>
<evidence type="ECO:0000313" key="1">
    <source>
        <dbReference type="EMBL" id="OEJ14329.1"/>
    </source>
</evidence>
<protein>
    <submittedName>
        <fullName evidence="1">ROK family protein</fullName>
    </submittedName>
</protein>
<dbReference type="InterPro" id="IPR036388">
    <property type="entry name" value="WH-like_DNA-bd_sf"/>
</dbReference>
<dbReference type="Gene3D" id="1.10.10.10">
    <property type="entry name" value="Winged helix-like DNA-binding domain superfamily/Winged helix DNA-binding domain"/>
    <property type="match status" value="1"/>
</dbReference>
<dbReference type="Pfam" id="PF00480">
    <property type="entry name" value="ROK"/>
    <property type="match status" value="1"/>
</dbReference>
<dbReference type="RefSeq" id="WP_069726506.1">
    <property type="nucleotide sequence ID" value="NZ_MDCO01000010.1"/>
</dbReference>
<dbReference type="InterPro" id="IPR043129">
    <property type="entry name" value="ATPase_NBD"/>
</dbReference>